<sequence>MRKYFIGYSFVFQMRGDSSGLKSIRILFNQRNHNLHFHVMGGILTLSFMKRRITLFSIAALCVGFSLNTSAQILRGSTTVSGTNNMDITVTVNTNTNMVEIEMTGMNGTWFGYGFGGSSMSGRYTMITDGAGNFQERQLGTHTAGSALSSSATVTSNTTSGSVRTVVVSRSRVGQSASYYTFPNTATNISLIWAKGSGSSLSQHSSSNRGSSILTLQNICNFPATVLPNITVCSGDSAMIFGNWESQAGTYSTTLTSSVGCDSVVEQTLVVASSLSGNLPLITLCPGDSAMVFGHYVNTDGSYYDTLQSSGGCDSIVRQIVNTENLVPVVVQNGTTLNASGTNATSYDWIDCNTMQSTGVNSPIFNATANGMYAVIVTGNVCTDTSACFTITGIGIDENSVSTTLSQPNPFNDHLQITGGSEGAEIRIFNTTGVEIYSATRESVSQDIPTTNWPAGLYIIQISTPRETLVQKVIKQ</sequence>
<evidence type="ECO:0000313" key="4">
    <source>
        <dbReference type="Proteomes" id="UP000484164"/>
    </source>
</evidence>
<comment type="caution">
    <text evidence="3">The sequence shown here is derived from an EMBL/GenBank/DDBJ whole genome shotgun (WGS) entry which is preliminary data.</text>
</comment>
<keyword evidence="4" id="KW-1185">Reference proteome</keyword>
<dbReference type="Proteomes" id="UP000484164">
    <property type="component" value="Unassembled WGS sequence"/>
</dbReference>
<dbReference type="InterPro" id="IPR026444">
    <property type="entry name" value="Secre_tail"/>
</dbReference>
<reference evidence="3 4" key="1">
    <citation type="submission" date="2019-10" db="EMBL/GenBank/DDBJ databases">
        <title>Genome sequence of Phaeocystidibacter marisrubri JCM30614 (type strain).</title>
        <authorList>
            <person name="Bowman J.P."/>
        </authorList>
    </citation>
    <scope>NUCLEOTIDE SEQUENCE [LARGE SCALE GENOMIC DNA]</scope>
    <source>
        <strain evidence="3 4">JCM 30614</strain>
    </source>
</reference>
<protein>
    <submittedName>
        <fullName evidence="3">T9SS type A sorting domain-containing protein</fullName>
    </submittedName>
</protein>
<gene>
    <name evidence="3" type="ORF">F8C82_08215</name>
</gene>
<keyword evidence="1" id="KW-0732">Signal</keyword>
<feature type="domain" description="Secretion system C-terminal sorting" evidence="2">
    <location>
        <begin position="408"/>
        <end position="474"/>
    </location>
</feature>
<name>A0A6L3ZE03_9FLAO</name>
<evidence type="ECO:0000256" key="1">
    <source>
        <dbReference type="ARBA" id="ARBA00022729"/>
    </source>
</evidence>
<dbReference type="Pfam" id="PF18962">
    <property type="entry name" value="Por_Secre_tail"/>
    <property type="match status" value="1"/>
</dbReference>
<dbReference type="EMBL" id="WBVQ01000002">
    <property type="protein sequence ID" value="KAB2815677.1"/>
    <property type="molecule type" value="Genomic_DNA"/>
</dbReference>
<dbReference type="OrthoDB" id="849076at2"/>
<dbReference type="NCBIfam" id="TIGR04183">
    <property type="entry name" value="Por_Secre_tail"/>
    <property type="match status" value="1"/>
</dbReference>
<evidence type="ECO:0000259" key="2">
    <source>
        <dbReference type="Pfam" id="PF18962"/>
    </source>
</evidence>
<dbReference type="AlphaFoldDB" id="A0A6L3ZE03"/>
<proteinExistence type="predicted"/>
<accession>A0A6L3ZE03</accession>
<evidence type="ECO:0000313" key="3">
    <source>
        <dbReference type="EMBL" id="KAB2815677.1"/>
    </source>
</evidence>
<organism evidence="3 4">
    <name type="scientific">Phaeocystidibacter marisrubri</name>
    <dbReference type="NCBI Taxonomy" id="1577780"/>
    <lineage>
        <taxon>Bacteria</taxon>
        <taxon>Pseudomonadati</taxon>
        <taxon>Bacteroidota</taxon>
        <taxon>Flavobacteriia</taxon>
        <taxon>Flavobacteriales</taxon>
        <taxon>Phaeocystidibacteraceae</taxon>
        <taxon>Phaeocystidibacter</taxon>
    </lineage>
</organism>